<proteinExistence type="predicted"/>
<dbReference type="Proteomes" id="UP001324287">
    <property type="component" value="Chromosome"/>
</dbReference>
<dbReference type="EMBL" id="CP141261">
    <property type="protein sequence ID" value="WRL62402.1"/>
    <property type="molecule type" value="Genomic_DNA"/>
</dbReference>
<organism evidence="1 2">
    <name type="scientific">Blastococcus brunescens</name>
    <dbReference type="NCBI Taxonomy" id="1564165"/>
    <lineage>
        <taxon>Bacteria</taxon>
        <taxon>Bacillati</taxon>
        <taxon>Actinomycetota</taxon>
        <taxon>Actinomycetes</taxon>
        <taxon>Geodermatophilales</taxon>
        <taxon>Geodermatophilaceae</taxon>
        <taxon>Blastococcus</taxon>
    </lineage>
</organism>
<evidence type="ECO:0000313" key="2">
    <source>
        <dbReference type="Proteomes" id="UP001324287"/>
    </source>
</evidence>
<accession>A0ABZ1AW91</accession>
<gene>
    <name evidence="1" type="ORF">U6N30_20575</name>
</gene>
<evidence type="ECO:0000313" key="1">
    <source>
        <dbReference type="EMBL" id="WRL62402.1"/>
    </source>
</evidence>
<name>A0ABZ1AW91_9ACTN</name>
<keyword evidence="2" id="KW-1185">Reference proteome</keyword>
<dbReference type="RefSeq" id="WP_324273756.1">
    <property type="nucleotide sequence ID" value="NZ_CP141261.1"/>
</dbReference>
<reference evidence="1 2" key="1">
    <citation type="submission" date="2023-12" db="EMBL/GenBank/DDBJ databases">
        <title>Blastococcus brunescens sp. nov., an actonobacterium isolated from sandstone collected in sahara desert.</title>
        <authorList>
            <person name="Gtari M."/>
            <person name="Ghodhbane F."/>
        </authorList>
    </citation>
    <scope>NUCLEOTIDE SEQUENCE [LARGE SCALE GENOMIC DNA]</scope>
    <source>
        <strain evidence="1 2">BMG 8361</strain>
    </source>
</reference>
<protein>
    <submittedName>
        <fullName evidence="1">Uncharacterized protein</fullName>
    </submittedName>
</protein>
<sequence>MTTEAELIALIQEAYGDGSLDLHRGHQPVQDVLDEVLGISHDELHVRMQEQDLATVATDIGVDPQTLIDALVEYWSPAIDTVLATGEITETEGGQYREALEEAFEFRVTWDGQEAMPTFAGLSA</sequence>